<evidence type="ECO:0000256" key="1">
    <source>
        <dbReference type="SAM" id="MobiDB-lite"/>
    </source>
</evidence>
<name>A0A7X6BAA5_9SPHN</name>
<keyword evidence="3" id="KW-0238">DNA-binding</keyword>
<dbReference type="PANTHER" id="PTHR43252">
    <property type="entry name" value="TRANSCRIPTIONAL REGULATOR YQJI"/>
    <property type="match status" value="1"/>
</dbReference>
<dbReference type="Gene3D" id="1.10.10.10">
    <property type="entry name" value="Winged helix-like DNA-binding domain superfamily/Winged helix DNA-binding domain"/>
    <property type="match status" value="1"/>
</dbReference>
<dbReference type="AlphaFoldDB" id="A0A7X6BAA5"/>
<reference evidence="3 4" key="1">
    <citation type="submission" date="2020-03" db="EMBL/GenBank/DDBJ databases">
        <title>Genomic Encyclopedia of Type Strains, Phase IV (KMG-IV): sequencing the most valuable type-strain genomes for metagenomic binning, comparative biology and taxonomic classification.</title>
        <authorList>
            <person name="Goeker M."/>
        </authorList>
    </citation>
    <scope>NUCLEOTIDE SEQUENCE [LARGE SCALE GENOMIC DNA]</scope>
    <source>
        <strain evidence="3 4">DSM 25229</strain>
    </source>
</reference>
<gene>
    <name evidence="3" type="ORF">GGR90_003891</name>
</gene>
<dbReference type="EMBL" id="JAATIT010000010">
    <property type="protein sequence ID" value="NJB91670.1"/>
    <property type="molecule type" value="Genomic_DNA"/>
</dbReference>
<feature type="compositionally biased region" description="Gly residues" evidence="1">
    <location>
        <begin position="29"/>
        <end position="38"/>
    </location>
</feature>
<feature type="domain" description="Transcription regulator PadR N-terminal" evidence="2">
    <location>
        <begin position="63"/>
        <end position="132"/>
    </location>
</feature>
<dbReference type="Proteomes" id="UP000535078">
    <property type="component" value="Unassembled WGS sequence"/>
</dbReference>
<evidence type="ECO:0000259" key="2">
    <source>
        <dbReference type="Pfam" id="PF03551"/>
    </source>
</evidence>
<dbReference type="InterPro" id="IPR036388">
    <property type="entry name" value="WH-like_DNA-bd_sf"/>
</dbReference>
<keyword evidence="4" id="KW-1185">Reference proteome</keyword>
<feature type="compositionally biased region" description="Basic and acidic residues" evidence="1">
    <location>
        <begin position="40"/>
        <end position="50"/>
    </location>
</feature>
<dbReference type="PANTHER" id="PTHR43252:SF7">
    <property type="entry name" value="TRANSCRIPTIONAL REGULATOR YQJI"/>
    <property type="match status" value="1"/>
</dbReference>
<dbReference type="SUPFAM" id="SSF46785">
    <property type="entry name" value="Winged helix' DNA-binding domain"/>
    <property type="match status" value="1"/>
</dbReference>
<dbReference type="Pfam" id="PF03551">
    <property type="entry name" value="PadR"/>
    <property type="match status" value="1"/>
</dbReference>
<sequence length="202" mass="22420">MNRHGCGERHAMHHMVREAMRHGMHRGGHGFGGRGFGGRHGHDDDGRGRRQRMFDSGELRLVLLKLIADEPRHGYDLIRRIEELTGGAYAPSPGVIYPTLTLLDDMGLIEAQQSEGAKKLFAITDAGTAELEANKESAERLIARLADIGEERQRTDSASVRRAMGNLKAVLMNRLGERDLDEATLHDIVALIDEAAQKIERL</sequence>
<dbReference type="InterPro" id="IPR036390">
    <property type="entry name" value="WH_DNA-bd_sf"/>
</dbReference>
<dbReference type="InterPro" id="IPR005149">
    <property type="entry name" value="Tscrpt_reg_PadR_N"/>
</dbReference>
<evidence type="ECO:0000313" key="3">
    <source>
        <dbReference type="EMBL" id="NJB91670.1"/>
    </source>
</evidence>
<dbReference type="GO" id="GO:0003677">
    <property type="term" value="F:DNA binding"/>
    <property type="evidence" value="ECO:0007669"/>
    <property type="project" value="UniProtKB-KW"/>
</dbReference>
<comment type="caution">
    <text evidence="3">The sequence shown here is derived from an EMBL/GenBank/DDBJ whole genome shotgun (WGS) entry which is preliminary data.</text>
</comment>
<accession>A0A7X6BAA5</accession>
<protein>
    <submittedName>
        <fullName evidence="3">DNA-binding PadR family transcriptional regulator</fullName>
    </submittedName>
</protein>
<proteinExistence type="predicted"/>
<feature type="region of interest" description="Disordered" evidence="1">
    <location>
        <begin position="28"/>
        <end position="50"/>
    </location>
</feature>
<evidence type="ECO:0000313" key="4">
    <source>
        <dbReference type="Proteomes" id="UP000535078"/>
    </source>
</evidence>
<organism evidence="3 4">
    <name type="scientific">Sphingopyxis italica</name>
    <dbReference type="NCBI Taxonomy" id="1129133"/>
    <lineage>
        <taxon>Bacteria</taxon>
        <taxon>Pseudomonadati</taxon>
        <taxon>Pseudomonadota</taxon>
        <taxon>Alphaproteobacteria</taxon>
        <taxon>Sphingomonadales</taxon>
        <taxon>Sphingomonadaceae</taxon>
        <taxon>Sphingopyxis</taxon>
    </lineage>
</organism>